<dbReference type="PROSITE" id="PS01154">
    <property type="entry name" value="RNA_POL_L_13KD"/>
    <property type="match status" value="1"/>
</dbReference>
<dbReference type="Pfam" id="PF13656">
    <property type="entry name" value="RNA_pol_L_2"/>
    <property type="match status" value="1"/>
</dbReference>
<dbReference type="Proteomes" id="UP000326759">
    <property type="component" value="Unassembled WGS sequence"/>
</dbReference>
<evidence type="ECO:0000256" key="3">
    <source>
        <dbReference type="ARBA" id="ARBA00023163"/>
    </source>
</evidence>
<proteinExistence type="inferred from homology"/>
<dbReference type="Gene3D" id="3.30.1360.10">
    <property type="entry name" value="RNA polymerase, RBP11-like subunit"/>
    <property type="match status" value="1"/>
</dbReference>
<sequence length="119" mass="13721">MEIHRQNIILGVYQKKTNKPYESSNHSLLPGENDFSKTFVIYNEGHTLGNPLKHIIVHPEVTFCGYTIPHPMEQKIHFRIQCTGKPAAEILRQGLKDLKKLNEEILVMLKSEIKNELES</sequence>
<comment type="similarity">
    <text evidence="5">Belongs to the archaeal Rpo11/eukaryotic RPB11/RPC19 RNA polymerase subunit family.</text>
</comment>
<comment type="subcellular location">
    <subcellularLocation>
        <location evidence="1">Nucleus</location>
    </subcellularLocation>
</comment>
<dbReference type="PANTHER" id="PTHR13946">
    <property type="entry name" value="DNA-DIRECTED RNA POLYMERASE I,II,III"/>
    <property type="match status" value="1"/>
</dbReference>
<feature type="domain" description="DNA-directed RNA polymerase RBP11-like dimerisation" evidence="7">
    <location>
        <begin position="38"/>
        <end position="105"/>
    </location>
</feature>
<comment type="caution">
    <text evidence="8">The sequence shown here is derived from an EMBL/GenBank/DDBJ whole genome shotgun (WGS) entry which is preliminary data.</text>
</comment>
<dbReference type="GO" id="GO:0003677">
    <property type="term" value="F:DNA binding"/>
    <property type="evidence" value="ECO:0007669"/>
    <property type="project" value="InterPro"/>
</dbReference>
<dbReference type="SUPFAM" id="SSF55257">
    <property type="entry name" value="RBP11-like subunits of RNA polymerase"/>
    <property type="match status" value="1"/>
</dbReference>
<dbReference type="GO" id="GO:0005666">
    <property type="term" value="C:RNA polymerase III complex"/>
    <property type="evidence" value="ECO:0007669"/>
    <property type="project" value="TreeGrafter"/>
</dbReference>
<gene>
    <name evidence="8" type="ORF">Anas_11388</name>
</gene>
<keyword evidence="9" id="KW-1185">Reference proteome</keyword>
<evidence type="ECO:0000313" key="9">
    <source>
        <dbReference type="Proteomes" id="UP000326759"/>
    </source>
</evidence>
<reference evidence="8 9" key="1">
    <citation type="journal article" date="2019" name="PLoS Biol.">
        <title>Sex chromosomes control vertical transmission of feminizing Wolbachia symbionts in an isopod.</title>
        <authorList>
            <person name="Becking T."/>
            <person name="Chebbi M.A."/>
            <person name="Giraud I."/>
            <person name="Moumen B."/>
            <person name="Laverre T."/>
            <person name="Caubet Y."/>
            <person name="Peccoud J."/>
            <person name="Gilbert C."/>
            <person name="Cordaux R."/>
        </authorList>
    </citation>
    <scope>NUCLEOTIDE SEQUENCE [LARGE SCALE GENOMIC DNA]</scope>
    <source>
        <strain evidence="8">ANa2</strain>
        <tissue evidence="8">Whole body excluding digestive tract and cuticle</tissue>
    </source>
</reference>
<dbReference type="InterPro" id="IPR036603">
    <property type="entry name" value="RBP11-like"/>
</dbReference>
<dbReference type="InterPro" id="IPR008193">
    <property type="entry name" value="RNA_pol_Rpb11_13-16kDa_CS"/>
</dbReference>
<dbReference type="GO" id="GO:0006383">
    <property type="term" value="P:transcription by RNA polymerase III"/>
    <property type="evidence" value="ECO:0007669"/>
    <property type="project" value="TreeGrafter"/>
</dbReference>
<dbReference type="InterPro" id="IPR022905">
    <property type="entry name" value="Rpo11-like"/>
</dbReference>
<keyword evidence="4" id="KW-0539">Nucleus</keyword>
<name>A0A5N5SUE0_9CRUS</name>
<accession>A0A5N5SUE0</accession>
<dbReference type="GO" id="GO:0046983">
    <property type="term" value="F:protein dimerization activity"/>
    <property type="evidence" value="ECO:0007669"/>
    <property type="project" value="InterPro"/>
</dbReference>
<keyword evidence="2 8" id="KW-0240">DNA-directed RNA polymerase</keyword>
<dbReference type="GO" id="GO:0003899">
    <property type="term" value="F:DNA-directed RNA polymerase activity"/>
    <property type="evidence" value="ECO:0007669"/>
    <property type="project" value="InterPro"/>
</dbReference>
<organism evidence="8 9">
    <name type="scientific">Armadillidium nasatum</name>
    <dbReference type="NCBI Taxonomy" id="96803"/>
    <lineage>
        <taxon>Eukaryota</taxon>
        <taxon>Metazoa</taxon>
        <taxon>Ecdysozoa</taxon>
        <taxon>Arthropoda</taxon>
        <taxon>Crustacea</taxon>
        <taxon>Multicrustacea</taxon>
        <taxon>Malacostraca</taxon>
        <taxon>Eumalacostraca</taxon>
        <taxon>Peracarida</taxon>
        <taxon>Isopoda</taxon>
        <taxon>Oniscidea</taxon>
        <taxon>Crinocheta</taxon>
        <taxon>Armadillidiidae</taxon>
        <taxon>Armadillidium</taxon>
    </lineage>
</organism>
<evidence type="ECO:0000256" key="6">
    <source>
        <dbReference type="ARBA" id="ARBA00031757"/>
    </source>
</evidence>
<evidence type="ECO:0000256" key="1">
    <source>
        <dbReference type="ARBA" id="ARBA00004123"/>
    </source>
</evidence>
<dbReference type="OrthoDB" id="510325at2759"/>
<evidence type="ECO:0000259" key="7">
    <source>
        <dbReference type="Pfam" id="PF13656"/>
    </source>
</evidence>
<dbReference type="InterPro" id="IPR009025">
    <property type="entry name" value="RBP11-like_dimer"/>
</dbReference>
<dbReference type="GO" id="GO:0005736">
    <property type="term" value="C:RNA polymerase I complex"/>
    <property type="evidence" value="ECO:0007669"/>
    <property type="project" value="TreeGrafter"/>
</dbReference>
<evidence type="ECO:0000256" key="5">
    <source>
        <dbReference type="ARBA" id="ARBA00025751"/>
    </source>
</evidence>
<keyword evidence="3" id="KW-0804">Transcription</keyword>
<evidence type="ECO:0000313" key="8">
    <source>
        <dbReference type="EMBL" id="KAB7497627.1"/>
    </source>
</evidence>
<dbReference type="AlphaFoldDB" id="A0A5N5SUE0"/>
<dbReference type="HAMAP" id="MF_00261">
    <property type="entry name" value="RNApol_arch_Rpo11"/>
    <property type="match status" value="1"/>
</dbReference>
<dbReference type="CDD" id="cd07029">
    <property type="entry name" value="RNAP_I_III_AC19"/>
    <property type="match status" value="1"/>
</dbReference>
<evidence type="ECO:0000256" key="4">
    <source>
        <dbReference type="ARBA" id="ARBA00023242"/>
    </source>
</evidence>
<dbReference type="InterPro" id="IPR033898">
    <property type="entry name" value="RNAP_AC19"/>
</dbReference>
<evidence type="ECO:0000256" key="2">
    <source>
        <dbReference type="ARBA" id="ARBA00022478"/>
    </source>
</evidence>
<dbReference type="EMBL" id="SEYY01020071">
    <property type="protein sequence ID" value="KAB7497627.1"/>
    <property type="molecule type" value="Genomic_DNA"/>
</dbReference>
<protein>
    <recommendedName>
        <fullName evidence="6">DNA-directed RNA polymerase I subunit D</fullName>
    </recommendedName>
</protein>
<dbReference type="GO" id="GO:0006362">
    <property type="term" value="P:transcription elongation by RNA polymerase I"/>
    <property type="evidence" value="ECO:0007669"/>
    <property type="project" value="TreeGrafter"/>
</dbReference>
<dbReference type="PANTHER" id="PTHR13946:SF28">
    <property type="entry name" value="DNA-DIRECTED RNA POLYMERASES I AND III SUBUNIT RPAC2"/>
    <property type="match status" value="1"/>
</dbReference>